<evidence type="ECO:0000313" key="2">
    <source>
        <dbReference type="Proteomes" id="UP000006228"/>
    </source>
</evidence>
<dbReference type="RefSeq" id="WP_008078464.1">
    <property type="nucleotide sequence ID" value="NZ_AEVT01000083.1"/>
</dbReference>
<dbReference type="GeneID" id="95570141"/>
<accession>E8M991</accession>
<sequence>MKSVVEIVSFKLLPNTPHEQLIAAAEQSQRFVSQLDGFQYRSTSFNQENEVWTDVVYWDSMEAAQAAGQQFASCEDCAPLMALIDPATVDMQHQTIMMSDLAAKYQ</sequence>
<name>E8M991_PHOS4</name>
<dbReference type="EMBL" id="AEVT01000083">
    <property type="protein sequence ID" value="EGA69447.1"/>
    <property type="molecule type" value="Genomic_DNA"/>
</dbReference>
<evidence type="ECO:0008006" key="3">
    <source>
        <dbReference type="Google" id="ProtNLM"/>
    </source>
</evidence>
<dbReference type="InterPro" id="IPR011008">
    <property type="entry name" value="Dimeric_a/b-barrel"/>
</dbReference>
<dbReference type="Proteomes" id="UP000006228">
    <property type="component" value="Unassembled WGS sequence"/>
</dbReference>
<gene>
    <name evidence="1" type="ORF">VISI1226_09714</name>
</gene>
<dbReference type="AlphaFoldDB" id="E8M991"/>
<organism evidence="1 2">
    <name type="scientific">Vibrio sinaloensis DSM 21326</name>
    <dbReference type="NCBI Taxonomy" id="945550"/>
    <lineage>
        <taxon>Bacteria</taxon>
        <taxon>Pseudomonadati</taxon>
        <taxon>Pseudomonadota</taxon>
        <taxon>Gammaproteobacteria</taxon>
        <taxon>Vibrionales</taxon>
        <taxon>Vibrionaceae</taxon>
        <taxon>Vibrio</taxon>
        <taxon>Vibrio oreintalis group</taxon>
    </lineage>
</organism>
<dbReference type="eggNOG" id="ENOG5033AN3">
    <property type="taxonomic scope" value="Bacteria"/>
</dbReference>
<proteinExistence type="predicted"/>
<dbReference type="OrthoDB" id="7859710at2"/>
<comment type="caution">
    <text evidence="1">The sequence shown here is derived from an EMBL/GenBank/DDBJ whole genome shotgun (WGS) entry which is preliminary data.</text>
</comment>
<reference evidence="1 2" key="1">
    <citation type="journal article" date="2012" name="Int. J. Syst. Evol. Microbiol.">
        <title>Vibrio caribbeanicus sp. nov., isolated from the marine sponge Scleritoderma cyanea.</title>
        <authorList>
            <person name="Hoffmann M."/>
            <person name="Monday S.R."/>
            <person name="Allard M.W."/>
            <person name="Strain E.A."/>
            <person name="Whittaker P."/>
            <person name="Naum M."/>
            <person name="McCarthy P.J."/>
            <person name="Lopez J.V."/>
            <person name="Fischer M."/>
            <person name="Brown E.W."/>
        </authorList>
    </citation>
    <scope>NUCLEOTIDE SEQUENCE [LARGE SCALE GENOMIC DNA]</scope>
    <source>
        <strain evidence="2">DSMZ 21326</strain>
    </source>
</reference>
<protein>
    <recommendedName>
        <fullName evidence="3">ABM domain-containing protein</fullName>
    </recommendedName>
</protein>
<evidence type="ECO:0000313" key="1">
    <source>
        <dbReference type="EMBL" id="EGA69447.1"/>
    </source>
</evidence>
<dbReference type="SUPFAM" id="SSF54909">
    <property type="entry name" value="Dimeric alpha+beta barrel"/>
    <property type="match status" value="1"/>
</dbReference>